<protein>
    <submittedName>
        <fullName evidence="1">Uncharacterized protein</fullName>
    </submittedName>
</protein>
<comment type="caution">
    <text evidence="1">The sequence shown here is derived from an EMBL/GenBank/DDBJ whole genome shotgun (WGS) entry which is preliminary data.</text>
</comment>
<accession>A0A0F8X7M7</accession>
<sequence>MKIKRIFLLVGFIFLNLLLIPSSLWAIRETDYSLKIKEGNTYEWEITFVNETIYQLLNYKTVGLIFDLGAKIKVIVKKIHSYPAGWDLECEVQGVDPFELSLYTYRRYSVKKFPSESSESLILNAGVDRATIFGATPINTYLSEFSAKHSNMIANGSTVISYHGLGASPTNYLYRVEGEFNENSGVQTSVKYFLDTDELIYQYDLILQPSIPG</sequence>
<evidence type="ECO:0000313" key="1">
    <source>
        <dbReference type="EMBL" id="KKK65132.1"/>
    </source>
</evidence>
<reference evidence="1" key="1">
    <citation type="journal article" date="2015" name="Nature">
        <title>Complex archaea that bridge the gap between prokaryotes and eukaryotes.</title>
        <authorList>
            <person name="Spang A."/>
            <person name="Saw J.H."/>
            <person name="Jorgensen S.L."/>
            <person name="Zaremba-Niedzwiedzka K."/>
            <person name="Martijn J."/>
            <person name="Lind A.E."/>
            <person name="van Eijk R."/>
            <person name="Schleper C."/>
            <person name="Guy L."/>
            <person name="Ettema T.J."/>
        </authorList>
    </citation>
    <scope>NUCLEOTIDE SEQUENCE</scope>
</reference>
<dbReference type="EMBL" id="LAZR01060703">
    <property type="protein sequence ID" value="KKK65132.1"/>
    <property type="molecule type" value="Genomic_DNA"/>
</dbReference>
<proteinExistence type="predicted"/>
<gene>
    <name evidence="1" type="ORF">LCGC14_2977220</name>
</gene>
<name>A0A0F8X7M7_9ZZZZ</name>
<feature type="non-terminal residue" evidence="1">
    <location>
        <position position="213"/>
    </location>
</feature>
<organism evidence="1">
    <name type="scientific">marine sediment metagenome</name>
    <dbReference type="NCBI Taxonomy" id="412755"/>
    <lineage>
        <taxon>unclassified sequences</taxon>
        <taxon>metagenomes</taxon>
        <taxon>ecological metagenomes</taxon>
    </lineage>
</organism>
<dbReference type="AlphaFoldDB" id="A0A0F8X7M7"/>